<name>A0A0A9BL58_ARUDO</name>
<organism evidence="1">
    <name type="scientific">Arundo donax</name>
    <name type="common">Giant reed</name>
    <name type="synonym">Donax arundinaceus</name>
    <dbReference type="NCBI Taxonomy" id="35708"/>
    <lineage>
        <taxon>Eukaryota</taxon>
        <taxon>Viridiplantae</taxon>
        <taxon>Streptophyta</taxon>
        <taxon>Embryophyta</taxon>
        <taxon>Tracheophyta</taxon>
        <taxon>Spermatophyta</taxon>
        <taxon>Magnoliopsida</taxon>
        <taxon>Liliopsida</taxon>
        <taxon>Poales</taxon>
        <taxon>Poaceae</taxon>
        <taxon>PACMAD clade</taxon>
        <taxon>Arundinoideae</taxon>
        <taxon>Arundineae</taxon>
        <taxon>Arundo</taxon>
    </lineage>
</organism>
<accession>A0A0A9BL58</accession>
<proteinExistence type="predicted"/>
<sequence>MQNWFMQFGNKIGVLSVASYSERNTYYAPT</sequence>
<dbReference type="EMBL" id="GBRH01237888">
    <property type="protein sequence ID" value="JAD60007.1"/>
    <property type="molecule type" value="Transcribed_RNA"/>
</dbReference>
<dbReference type="AlphaFoldDB" id="A0A0A9BL58"/>
<reference evidence="1" key="2">
    <citation type="journal article" date="2015" name="Data Brief">
        <title>Shoot transcriptome of the giant reed, Arundo donax.</title>
        <authorList>
            <person name="Barrero R.A."/>
            <person name="Guerrero F.D."/>
            <person name="Moolhuijzen P."/>
            <person name="Goolsby J.A."/>
            <person name="Tidwell J."/>
            <person name="Bellgard S.E."/>
            <person name="Bellgard M.I."/>
        </authorList>
    </citation>
    <scope>NUCLEOTIDE SEQUENCE</scope>
    <source>
        <tissue evidence="1">Shoot tissue taken approximately 20 cm above the soil surface</tissue>
    </source>
</reference>
<evidence type="ECO:0000313" key="1">
    <source>
        <dbReference type="EMBL" id="JAD60007.1"/>
    </source>
</evidence>
<reference evidence="1" key="1">
    <citation type="submission" date="2014-09" db="EMBL/GenBank/DDBJ databases">
        <authorList>
            <person name="Magalhaes I.L.F."/>
            <person name="Oliveira U."/>
            <person name="Santos F.R."/>
            <person name="Vidigal T.H.D.A."/>
            <person name="Brescovit A.D."/>
            <person name="Santos A.J."/>
        </authorList>
    </citation>
    <scope>NUCLEOTIDE SEQUENCE</scope>
    <source>
        <tissue evidence="1">Shoot tissue taken approximately 20 cm above the soil surface</tissue>
    </source>
</reference>
<protein>
    <submittedName>
        <fullName evidence="1">Uncharacterized protein</fullName>
    </submittedName>
</protein>